<sequence length="2175" mass="241799">MSSAADCERAFLDGVHHVFTNWTALTLAKENCDCNPREASQRIETIAESVIADLRSGGAKLSSDNNDQVVKLADKLFEMIASNFQMSEVPVVVEAFSQWAKGPSGVVVVVVLEDGSDEDVAYMLIRLWESCSRGDLTIAREVMSATQDRDQSKVLEQCAEEGEESSGEQEEEEGLSSQQSQQQTKEKVEPEVDEDGFQTVTRVSAHHKWSLKRGASDEAGNRNKRKRKDDEDDDDVSSSSSGEEEGENLESGSGSDSDDSSSSSGSDDDEGDQGQDKGRGGSQSVPGEVTSECRRSSTQSLRLIRRWQSKVTAMGFENDGFVVDDEDNEGSDGDNSSDSRGMGSSSEDEASDLDPDDIDDDRLLTCLPLPARYARIMARKAAAAKAGEANADTGAAAGAEGGSSSAGGAGDDDSDDDSLLGGRKKGFSRLKKQKDFTKAQHITATSADALEDRLFDDDDFADGLAADQGRSPAARRDRRDEDSDNDSLADFIVREAGDAGRDDDDDDMPNRGREYAERYGEDMAGLLQEIDEVFGDARVLNLAAGRMSAIQQQQEEDRDVEMAEGAAADPEKDLEARFDPEEVAARFVTAKDQAIARANIPERYQAVYGPNAAARCIAAFKAVPAAVGAEGVALDPAEAESAAKAATDKEMYNQEWSVEAKWIYAKIRERADIFANPDAYSTTPSSYSQVFADDSYKFQIIPLIEVLLRDVKGRGYEIPTIWNGMLRCKYRPVLDEQDLWTIMDFDRQWIDIKRVKQNMAEKLQGYKDSLQRALDIDNEMMEQATTEHAEKEAMSPQLRDRVVKANSQITMLLSRLDDLSSSQIDETYAETLRDVTLMISVQVEPKLRRLQSTGLESLAIVHKSHLRVDDSLYRVITDAGLDRALEEVIGMDPQQLGESLLVGHNFAPAVIDRPSLSDWVHAQCQGKSGLIFHNEKRLVDALAQFMARNIASDIGTRRFFRRVLWRRAHVCTMPVGAFKPSATSPDYLVSRLCMKPICSCIGPTWSRICALEAQGSITVDIVWADYEDPDKIVVDTFTEAQMSANYSLIFKAIQALENNKPVPAGNHGALMRQSEPNTLLGEDCYLRRLVDMYAVRQDDWREFVLAAARQAVQSIYISMRKEIRARMKRESDRLIAESCAAALGNIIGRRPYEPSTEADSADTNEEDAAAAAGDDDDDSPHGGMDDVDFMDRQRDIDRQVALRKLKYFRASAVVMEKVQNGTRCHLVTADVDGTLLDVTQLDWLVAPKSAEDRHKADMKKFEEKISRYVPAVVVVCAMDIRCRGLMRDLSDSCSWLVSTHPVLKQSKSVLPSPQVVWGDPTIPRIVAMRSNKAEKDGLTFLQRLGLSTCRFMQDPLAETVQLWSDEPSGHSALQDIPLDPCQANCDRFILREALSHEIIRRVNQVGVDLNVCARSPHRSGVLKFVAGLGPRKANILLRRSDVVVRGLEREDVSEAWKGLSPRQARLRQLLGDVVWQNCQPFMRLSPDMEKLLQAVAAGKRKSFKKNRHRGKTDMDWENSEFDEARGVLCAVHGEDVTFEEVLAAVSNPHPFELTRLARDTWPVAKEACRIAWHSSGAADAADEKSMLSLIKKRMCLPSTMQDFDAVSANLESLVDAMLSSDDLPEQYTDREVDKGALKSEMVGYIKQDIASEIHSPYYNYASRWEPPTAQAVFEACTGETSQSLGKNTVVQCEVIDGSFNDKVKVRLLQNRCDGFFFKWDKRNNEIENAKGTWNQGDLLTARVTHIKPDVFKVDVTVEDITDYEQREIIDRDPRLVAKSEDFRELRGLGKVVVTQKQGLDATASIRGRRIIRHDNYKEISHSAAMAYLESPSIPIGEVLFRPSTSHQGHYICMIKIKQGNAKMVYKVRQAVLTLPITQRSSLQLPGEPEEFDELDQIKAMIVEPYMKYLTDFTNFEKYQGGNVEQVKNLVVATKLSSTSKHVAYFLTLDERKPMGGAAVLLWAGKRDQSGKYAVIEEPVHITHRGFKLWNAGPFKSVNRLIQWWKQEGFFNRKQYVKEYRDIAKKHQAALKAQRGAPQVAEDQNGADHKNDNQNDNWKDWKVGVRLSRGIKPATNGTAVEARGSRTIPGATLGVTTPMAVVTGATPEETMEAGNMAISHGTRATVAIVAAEIGDSRKTPMVGKSYWSGGNDSGWTKDEWGQWKRTGGDSWNGWQR</sequence>
<feature type="compositionally biased region" description="Acidic residues" evidence="1">
    <location>
        <begin position="158"/>
        <end position="174"/>
    </location>
</feature>
<feature type="region of interest" description="Disordered" evidence="1">
    <location>
        <begin position="1150"/>
        <end position="1189"/>
    </location>
</feature>
<dbReference type="Gene3D" id="1.10.10.650">
    <property type="entry name" value="RuvA domain 2-like"/>
    <property type="match status" value="1"/>
</dbReference>
<comment type="caution">
    <text evidence="4">The sequence shown here is derived from an EMBL/GenBank/DDBJ whole genome shotgun (WGS) entry which is preliminary data.</text>
</comment>
<evidence type="ECO:0000259" key="3">
    <source>
        <dbReference type="Pfam" id="PF14635"/>
    </source>
</evidence>
<dbReference type="Proteomes" id="UP000541610">
    <property type="component" value="Unassembled WGS sequence"/>
</dbReference>
<dbReference type="InterPro" id="IPR035420">
    <property type="entry name" value="Spt6_SH2"/>
</dbReference>
<dbReference type="GO" id="GO:0140673">
    <property type="term" value="P:transcription elongation-coupled chromatin remodeling"/>
    <property type="evidence" value="ECO:0007669"/>
    <property type="project" value="InterPro"/>
</dbReference>
<feature type="compositionally biased region" description="Basic and acidic residues" evidence="1">
    <location>
        <begin position="1179"/>
        <end position="1189"/>
    </location>
</feature>
<dbReference type="InterPro" id="IPR023323">
    <property type="entry name" value="Tex-like_dom_sf"/>
</dbReference>
<accession>A0A7J6P125</accession>
<dbReference type="EMBL" id="JABANP010000125">
    <property type="protein sequence ID" value="KAF4689436.1"/>
    <property type="molecule type" value="Genomic_DNA"/>
</dbReference>
<organism evidence="4 5">
    <name type="scientific">Perkinsus olseni</name>
    <name type="common">Perkinsus atlanticus</name>
    <dbReference type="NCBI Taxonomy" id="32597"/>
    <lineage>
        <taxon>Eukaryota</taxon>
        <taxon>Sar</taxon>
        <taxon>Alveolata</taxon>
        <taxon>Perkinsozoa</taxon>
        <taxon>Perkinsea</taxon>
        <taxon>Perkinsida</taxon>
        <taxon>Perkinsidae</taxon>
        <taxon>Perkinsus</taxon>
    </lineage>
</organism>
<dbReference type="InterPro" id="IPR023319">
    <property type="entry name" value="Tex-like_HTH_dom_sf"/>
</dbReference>
<evidence type="ECO:0000256" key="1">
    <source>
        <dbReference type="SAM" id="MobiDB-lite"/>
    </source>
</evidence>
<dbReference type="Pfam" id="PF14635">
    <property type="entry name" value="HHH_7"/>
    <property type="match status" value="1"/>
</dbReference>
<dbReference type="Gene3D" id="3.30.420.140">
    <property type="entry name" value="YqgF/RNase H-like domain"/>
    <property type="match status" value="1"/>
</dbReference>
<feature type="compositionally biased region" description="Acidic residues" evidence="1">
    <location>
        <begin position="230"/>
        <end position="248"/>
    </location>
</feature>
<dbReference type="Gene3D" id="2.40.50.140">
    <property type="entry name" value="Nucleic acid-binding proteins"/>
    <property type="match status" value="1"/>
</dbReference>
<feature type="region of interest" description="Disordered" evidence="1">
    <location>
        <begin position="2143"/>
        <end position="2175"/>
    </location>
</feature>
<proteinExistence type="predicted"/>
<feature type="region of interest" description="Disordered" evidence="1">
    <location>
        <begin position="460"/>
        <end position="513"/>
    </location>
</feature>
<evidence type="ECO:0000313" key="4">
    <source>
        <dbReference type="EMBL" id="KAF4689436.1"/>
    </source>
</evidence>
<dbReference type="Gene3D" id="1.10.3500.10">
    <property type="entry name" value="Tex N-terminal region-like"/>
    <property type="match status" value="1"/>
</dbReference>
<feature type="compositionally biased region" description="Low complexity" evidence="1">
    <location>
        <begin position="249"/>
        <end position="265"/>
    </location>
</feature>
<dbReference type="GO" id="GO:0042393">
    <property type="term" value="F:histone binding"/>
    <property type="evidence" value="ECO:0007669"/>
    <property type="project" value="TreeGrafter"/>
</dbReference>
<feature type="region of interest" description="Disordered" evidence="1">
    <location>
        <begin position="144"/>
        <end position="302"/>
    </location>
</feature>
<dbReference type="InterPro" id="IPR037027">
    <property type="entry name" value="YqgF/RNaseH-like_dom_sf"/>
</dbReference>
<evidence type="ECO:0008006" key="6">
    <source>
        <dbReference type="Google" id="ProtNLM"/>
    </source>
</evidence>
<reference evidence="4 5" key="1">
    <citation type="submission" date="2020-04" db="EMBL/GenBank/DDBJ databases">
        <title>Perkinsus olseni comparative genomics.</title>
        <authorList>
            <person name="Bogema D.R."/>
        </authorList>
    </citation>
    <scope>NUCLEOTIDE SEQUENCE [LARGE SCALE GENOMIC DNA]</scope>
    <source>
        <strain evidence="4">00978-12</strain>
    </source>
</reference>
<dbReference type="Gene3D" id="3.30.505.10">
    <property type="entry name" value="SH2 domain"/>
    <property type="match status" value="1"/>
</dbReference>
<dbReference type="PANTHER" id="PTHR10145">
    <property type="entry name" value="TRANSCRIPTION ELONGATION FACTOR SPT6"/>
    <property type="match status" value="1"/>
</dbReference>
<gene>
    <name evidence="4" type="ORF">FOZ60_001686</name>
</gene>
<dbReference type="PANTHER" id="PTHR10145:SF6">
    <property type="entry name" value="TRANSCRIPTION ELONGATION FACTOR SPT6"/>
    <property type="match status" value="1"/>
</dbReference>
<dbReference type="GO" id="GO:0008023">
    <property type="term" value="C:transcription elongation factor complex"/>
    <property type="evidence" value="ECO:0007669"/>
    <property type="project" value="TreeGrafter"/>
</dbReference>
<feature type="compositionally biased region" description="Low complexity" evidence="1">
    <location>
        <begin position="333"/>
        <end position="345"/>
    </location>
</feature>
<feature type="domain" description="Spt6 SH2" evidence="2">
    <location>
        <begin position="1804"/>
        <end position="2006"/>
    </location>
</feature>
<protein>
    <recommendedName>
        <fullName evidence="6">Transcription elongation factor SPT6</fullName>
    </recommendedName>
</protein>
<dbReference type="Gene3D" id="1.10.150.850">
    <property type="entry name" value="Spt6, helix-hairpin-helix domain"/>
    <property type="match status" value="1"/>
</dbReference>
<feature type="compositionally biased region" description="Acidic residues" evidence="1">
    <location>
        <begin position="322"/>
        <end position="332"/>
    </location>
</feature>
<evidence type="ECO:0000259" key="2">
    <source>
        <dbReference type="Pfam" id="PF14633"/>
    </source>
</evidence>
<feature type="region of interest" description="Disordered" evidence="1">
    <location>
        <begin position="314"/>
        <end position="362"/>
    </location>
</feature>
<feature type="compositionally biased region" description="Low complexity" evidence="1">
    <location>
        <begin position="462"/>
        <end position="472"/>
    </location>
</feature>
<feature type="region of interest" description="Disordered" evidence="1">
    <location>
        <begin position="379"/>
        <end position="424"/>
    </location>
</feature>
<feature type="compositionally biased region" description="Basic and acidic residues" evidence="1">
    <location>
        <begin position="2045"/>
        <end position="2057"/>
    </location>
</feature>
<name>A0A7J6P125_PEROL</name>
<dbReference type="InterPro" id="IPR017072">
    <property type="entry name" value="TF_Spt6"/>
</dbReference>
<feature type="compositionally biased region" description="Acidic residues" evidence="1">
    <location>
        <begin position="346"/>
        <end position="360"/>
    </location>
</feature>
<dbReference type="GO" id="GO:0034728">
    <property type="term" value="P:nucleosome organization"/>
    <property type="evidence" value="ECO:0007669"/>
    <property type="project" value="TreeGrafter"/>
</dbReference>
<feature type="domain" description="Transcription elongation factor Spt6 helix-hairpin-helix motif" evidence="3">
    <location>
        <begin position="1377"/>
        <end position="1439"/>
    </location>
</feature>
<dbReference type="GO" id="GO:0031491">
    <property type="term" value="F:nucleosome binding"/>
    <property type="evidence" value="ECO:0007669"/>
    <property type="project" value="TreeGrafter"/>
</dbReference>
<evidence type="ECO:0000313" key="5">
    <source>
        <dbReference type="Proteomes" id="UP000541610"/>
    </source>
</evidence>
<dbReference type="OrthoDB" id="343921at2759"/>
<dbReference type="InterPro" id="IPR032706">
    <property type="entry name" value="Spt6_HHH"/>
</dbReference>
<feature type="region of interest" description="Disordered" evidence="1">
    <location>
        <begin position="2033"/>
        <end position="2057"/>
    </location>
</feature>
<dbReference type="Pfam" id="PF14633">
    <property type="entry name" value="SH2_2"/>
    <property type="match status" value="1"/>
</dbReference>
<feature type="compositionally biased region" description="Acidic residues" evidence="1">
    <location>
        <begin position="1159"/>
        <end position="1178"/>
    </location>
</feature>
<dbReference type="InterPro" id="IPR012340">
    <property type="entry name" value="NA-bd_OB-fold"/>
</dbReference>
<dbReference type="InterPro" id="IPR036860">
    <property type="entry name" value="SH2_dom_sf"/>
</dbReference>
<feature type="compositionally biased region" description="Low complexity" evidence="1">
    <location>
        <begin position="381"/>
        <end position="398"/>
    </location>
</feature>
<feature type="compositionally biased region" description="Gly residues" evidence="1">
    <location>
        <begin position="399"/>
        <end position="409"/>
    </location>
</feature>